<dbReference type="EMBL" id="GBXM01007055">
    <property type="protein sequence ID" value="JAI01523.1"/>
    <property type="molecule type" value="Transcribed_RNA"/>
</dbReference>
<evidence type="ECO:0000313" key="1">
    <source>
        <dbReference type="EMBL" id="JAI01523.1"/>
    </source>
</evidence>
<sequence length="85" mass="10056">MLLLRVDCVSCDFCLMNEQKVAYIYSMLHTQILNSTECFNCAWLAHSTYFMYIVSTEWFLRYQCQLTCNAMQTVSMHQNLTNSFI</sequence>
<dbReference type="AlphaFoldDB" id="A0A0E9XFK9"/>
<protein>
    <submittedName>
        <fullName evidence="1">Uncharacterized protein</fullName>
    </submittedName>
</protein>
<organism evidence="1">
    <name type="scientific">Anguilla anguilla</name>
    <name type="common">European freshwater eel</name>
    <name type="synonym">Muraena anguilla</name>
    <dbReference type="NCBI Taxonomy" id="7936"/>
    <lineage>
        <taxon>Eukaryota</taxon>
        <taxon>Metazoa</taxon>
        <taxon>Chordata</taxon>
        <taxon>Craniata</taxon>
        <taxon>Vertebrata</taxon>
        <taxon>Euteleostomi</taxon>
        <taxon>Actinopterygii</taxon>
        <taxon>Neopterygii</taxon>
        <taxon>Teleostei</taxon>
        <taxon>Anguilliformes</taxon>
        <taxon>Anguillidae</taxon>
        <taxon>Anguilla</taxon>
    </lineage>
</organism>
<name>A0A0E9XFK9_ANGAN</name>
<reference evidence="1" key="2">
    <citation type="journal article" date="2015" name="Fish Shellfish Immunol.">
        <title>Early steps in the European eel (Anguilla anguilla)-Vibrio vulnificus interaction in the gills: Role of the RtxA13 toxin.</title>
        <authorList>
            <person name="Callol A."/>
            <person name="Pajuelo D."/>
            <person name="Ebbesson L."/>
            <person name="Teles M."/>
            <person name="MacKenzie S."/>
            <person name="Amaro C."/>
        </authorList>
    </citation>
    <scope>NUCLEOTIDE SEQUENCE</scope>
</reference>
<reference evidence="1" key="1">
    <citation type="submission" date="2014-11" db="EMBL/GenBank/DDBJ databases">
        <authorList>
            <person name="Amaro Gonzalez C."/>
        </authorList>
    </citation>
    <scope>NUCLEOTIDE SEQUENCE</scope>
</reference>
<accession>A0A0E9XFK9</accession>
<proteinExistence type="predicted"/>